<dbReference type="KEGG" id="afx:JZ786_15830"/>
<keyword evidence="7" id="KW-0406">Ion transport</keyword>
<feature type="transmembrane region" description="Helical" evidence="9">
    <location>
        <begin position="247"/>
        <end position="266"/>
    </location>
</feature>
<keyword evidence="4" id="KW-1003">Cell membrane</keyword>
<dbReference type="PANTHER" id="PTHR32507">
    <property type="entry name" value="NA(+)/H(+) ANTIPORTER 1"/>
    <property type="match status" value="1"/>
</dbReference>
<dbReference type="AlphaFoldDB" id="A0A9X7Z659"/>
<evidence type="ECO:0000256" key="2">
    <source>
        <dbReference type="ARBA" id="ARBA00022448"/>
    </source>
</evidence>
<keyword evidence="6 9" id="KW-1133">Transmembrane helix</keyword>
<feature type="transmembrane region" description="Helical" evidence="9">
    <location>
        <begin position="90"/>
        <end position="115"/>
    </location>
</feature>
<evidence type="ECO:0000313" key="12">
    <source>
        <dbReference type="Proteomes" id="UP000663505"/>
    </source>
</evidence>
<dbReference type="InterPro" id="IPR038770">
    <property type="entry name" value="Na+/solute_symporter_sf"/>
</dbReference>
<feature type="domain" description="Cation/H+ exchanger transmembrane" evidence="10">
    <location>
        <begin position="16"/>
        <end position="401"/>
    </location>
</feature>
<proteinExistence type="predicted"/>
<feature type="transmembrane region" description="Helical" evidence="9">
    <location>
        <begin position="309"/>
        <end position="334"/>
    </location>
</feature>
<dbReference type="PANTHER" id="PTHR32507:SF0">
    <property type="entry name" value="NA(+)_H(+) ANTIPORTER 2-RELATED"/>
    <property type="match status" value="1"/>
</dbReference>
<organism evidence="11 12">
    <name type="scientific">Alicyclobacillus mengziensis</name>
    <dbReference type="NCBI Taxonomy" id="2931921"/>
    <lineage>
        <taxon>Bacteria</taxon>
        <taxon>Bacillati</taxon>
        <taxon>Bacillota</taxon>
        <taxon>Bacilli</taxon>
        <taxon>Bacillales</taxon>
        <taxon>Alicyclobacillaceae</taxon>
        <taxon>Alicyclobacillus</taxon>
    </lineage>
</organism>
<dbReference type="GO" id="GO:0015297">
    <property type="term" value="F:antiporter activity"/>
    <property type="evidence" value="ECO:0007669"/>
    <property type="project" value="UniProtKB-KW"/>
</dbReference>
<feature type="transmembrane region" description="Helical" evidence="9">
    <location>
        <begin position="6"/>
        <end position="24"/>
    </location>
</feature>
<sequence>MVHFQNWQSAFTILIVIFLGGLIVAKLTEKPRIPDVAAYLLFGILVGPALFNIISEPTTSQVNQFILNFGATLILFDGGRGVEFRVLKKVWISITMLSTVGVIVSTVVVGLVAHYLLGTPWLVSFLVGSVTASTDPATLIPVFRRVPIISRLQQTVESESAFNDATGSVTVFTLVAILGSRGAFNPGAPILSFLQSSLVGLVVGAVCGLLSLWLVSRKGWGVFHEFGSVALLVLAIGSFHLSEILHGSGLMAAFVAGVISGNGDSFKLEFAPHTEDNIHHFGSAMTLLMRMLIFVLLGTQVDFQTVGHYLWPGLGVVATLMLIGRPLSVLSSVTVDRRAKWGWRELLFMFWVRETGVIPAALAGMLVASGVPDAQVIAAVTFLAILVTILLQASTTGVVAKRLGLLLEQAQEDI</sequence>
<feature type="transmembrane region" description="Helical" evidence="9">
    <location>
        <begin position="374"/>
        <end position="393"/>
    </location>
</feature>
<evidence type="ECO:0000256" key="7">
    <source>
        <dbReference type="ARBA" id="ARBA00023065"/>
    </source>
</evidence>
<keyword evidence="12" id="KW-1185">Reference proteome</keyword>
<evidence type="ECO:0000256" key="6">
    <source>
        <dbReference type="ARBA" id="ARBA00022989"/>
    </source>
</evidence>
<evidence type="ECO:0000256" key="4">
    <source>
        <dbReference type="ARBA" id="ARBA00022475"/>
    </source>
</evidence>
<evidence type="ECO:0000313" key="11">
    <source>
        <dbReference type="EMBL" id="QSO45991.1"/>
    </source>
</evidence>
<evidence type="ECO:0000256" key="8">
    <source>
        <dbReference type="ARBA" id="ARBA00023136"/>
    </source>
</evidence>
<evidence type="ECO:0000256" key="3">
    <source>
        <dbReference type="ARBA" id="ARBA00022449"/>
    </source>
</evidence>
<feature type="transmembrane region" description="Helical" evidence="9">
    <location>
        <begin position="190"/>
        <end position="215"/>
    </location>
</feature>
<feature type="transmembrane region" description="Helical" evidence="9">
    <location>
        <begin position="61"/>
        <end position="78"/>
    </location>
</feature>
<protein>
    <submittedName>
        <fullName evidence="11">Sodium:proton antiporter</fullName>
    </submittedName>
</protein>
<keyword evidence="8 9" id="KW-0472">Membrane</keyword>
<keyword evidence="2" id="KW-0813">Transport</keyword>
<gene>
    <name evidence="11" type="ORF">JZ786_15830</name>
</gene>
<reference evidence="11 12" key="1">
    <citation type="submission" date="2021-02" db="EMBL/GenBank/DDBJ databases">
        <title>Alicyclobacillus curvatus sp. nov. and Alicyclobacillus mengziensis sp. nov., two acidophilic bacteria isolated from acid mine drainage.</title>
        <authorList>
            <person name="Huang Y."/>
        </authorList>
    </citation>
    <scope>NUCLEOTIDE SEQUENCE [LARGE SCALE GENOMIC DNA]</scope>
    <source>
        <strain evidence="11 12">S30H14</strain>
    </source>
</reference>
<feature type="transmembrane region" description="Helical" evidence="9">
    <location>
        <begin position="346"/>
        <end position="368"/>
    </location>
</feature>
<dbReference type="Proteomes" id="UP000663505">
    <property type="component" value="Chromosome"/>
</dbReference>
<evidence type="ECO:0000256" key="9">
    <source>
        <dbReference type="SAM" id="Phobius"/>
    </source>
</evidence>
<evidence type="ECO:0000256" key="5">
    <source>
        <dbReference type="ARBA" id="ARBA00022692"/>
    </source>
</evidence>
<dbReference type="EMBL" id="CP071182">
    <property type="protein sequence ID" value="QSO45991.1"/>
    <property type="molecule type" value="Genomic_DNA"/>
</dbReference>
<keyword evidence="5 9" id="KW-0812">Transmembrane</keyword>
<comment type="subcellular location">
    <subcellularLocation>
        <location evidence="1">Cell membrane</location>
        <topology evidence="1">Multi-pass membrane protein</topology>
    </subcellularLocation>
</comment>
<feature type="transmembrane region" description="Helical" evidence="9">
    <location>
        <begin position="278"/>
        <end position="297"/>
    </location>
</feature>
<dbReference type="GO" id="GO:1902600">
    <property type="term" value="P:proton transmembrane transport"/>
    <property type="evidence" value="ECO:0007669"/>
    <property type="project" value="InterPro"/>
</dbReference>
<evidence type="ECO:0000259" key="10">
    <source>
        <dbReference type="Pfam" id="PF00999"/>
    </source>
</evidence>
<feature type="transmembrane region" description="Helical" evidence="9">
    <location>
        <begin position="222"/>
        <end position="241"/>
    </location>
</feature>
<dbReference type="InterPro" id="IPR006153">
    <property type="entry name" value="Cation/H_exchanger_TM"/>
</dbReference>
<dbReference type="Gene3D" id="1.20.1530.20">
    <property type="match status" value="1"/>
</dbReference>
<dbReference type="RefSeq" id="WP_206655363.1">
    <property type="nucleotide sequence ID" value="NZ_CP071182.1"/>
</dbReference>
<name>A0A9X7Z659_9BACL</name>
<keyword evidence="3" id="KW-0050">Antiport</keyword>
<accession>A0A9X7Z659</accession>
<feature type="transmembrane region" description="Helical" evidence="9">
    <location>
        <begin position="36"/>
        <end position="55"/>
    </location>
</feature>
<dbReference type="Pfam" id="PF00999">
    <property type="entry name" value="Na_H_Exchanger"/>
    <property type="match status" value="1"/>
</dbReference>
<evidence type="ECO:0000256" key="1">
    <source>
        <dbReference type="ARBA" id="ARBA00004651"/>
    </source>
</evidence>
<dbReference type="GO" id="GO:0005886">
    <property type="term" value="C:plasma membrane"/>
    <property type="evidence" value="ECO:0007669"/>
    <property type="project" value="UniProtKB-SubCell"/>
</dbReference>